<reference evidence="2" key="2">
    <citation type="submission" date="2025-08" db="UniProtKB">
        <authorList>
            <consortium name="RefSeq"/>
        </authorList>
    </citation>
    <scope>IDENTIFICATION</scope>
    <source>
        <tissue evidence="2">Leaf</tissue>
    </source>
</reference>
<name>A0ABM0ZBQ6_CAMSA</name>
<organism evidence="1 2">
    <name type="scientific">Camelina sativa</name>
    <name type="common">False flax</name>
    <name type="synonym">Myagrum sativum</name>
    <dbReference type="NCBI Taxonomy" id="90675"/>
    <lineage>
        <taxon>Eukaryota</taxon>
        <taxon>Viridiplantae</taxon>
        <taxon>Streptophyta</taxon>
        <taxon>Embryophyta</taxon>
        <taxon>Tracheophyta</taxon>
        <taxon>Spermatophyta</taxon>
        <taxon>Magnoliopsida</taxon>
        <taxon>eudicotyledons</taxon>
        <taxon>Gunneridae</taxon>
        <taxon>Pentapetalae</taxon>
        <taxon>rosids</taxon>
        <taxon>malvids</taxon>
        <taxon>Brassicales</taxon>
        <taxon>Brassicaceae</taxon>
        <taxon>Camelineae</taxon>
        <taxon>Camelina</taxon>
    </lineage>
</organism>
<keyword evidence="1" id="KW-1185">Reference proteome</keyword>
<dbReference type="InterPro" id="IPR040256">
    <property type="entry name" value="At4g02000-like"/>
</dbReference>
<evidence type="ECO:0000313" key="2">
    <source>
        <dbReference type="RefSeq" id="XP_010513380.1"/>
    </source>
</evidence>
<dbReference type="RefSeq" id="XP_010513380.1">
    <property type="nucleotide sequence ID" value="XM_010515078.1"/>
</dbReference>
<dbReference type="PANTHER" id="PTHR31286:SF148">
    <property type="entry name" value="DUF4283 DOMAIN-CONTAINING PROTEIN"/>
    <property type="match status" value="1"/>
</dbReference>
<reference evidence="1" key="1">
    <citation type="journal article" date="2014" name="Nat. Commun.">
        <title>The emerging biofuel crop Camelina sativa retains a highly undifferentiated hexaploid genome structure.</title>
        <authorList>
            <person name="Kagale S."/>
            <person name="Koh C."/>
            <person name="Nixon J."/>
            <person name="Bollina V."/>
            <person name="Clarke W.E."/>
            <person name="Tuteja R."/>
            <person name="Spillane C."/>
            <person name="Robinson S.J."/>
            <person name="Links M.G."/>
            <person name="Clarke C."/>
            <person name="Higgins E.E."/>
            <person name="Huebert T."/>
            <person name="Sharpe A.G."/>
            <person name="Parkin I.A."/>
        </authorList>
    </citation>
    <scope>NUCLEOTIDE SEQUENCE [LARGE SCALE GENOMIC DNA]</scope>
    <source>
        <strain evidence="1">cv. DH55</strain>
    </source>
</reference>
<protein>
    <submittedName>
        <fullName evidence="2">Uncharacterized protein LOC104789369</fullName>
    </submittedName>
</protein>
<gene>
    <name evidence="2" type="primary">LOC104789369</name>
</gene>
<evidence type="ECO:0000313" key="1">
    <source>
        <dbReference type="Proteomes" id="UP000694864"/>
    </source>
</evidence>
<sequence length="180" mass="19529">MVVSKWSPITERALPEEKSIPLWVHLKKVPLHMYSLEGLSFIASAVGTPVRLHPETRACSNFDVAKVFVNADLTKVPPTSICYSKSGTDFSVNFHYPWLPPRRSVCEKWGHLAARCVVNKDPAVITPPGLIQTQVGEPEVTPPSAVSAVVISDQPTGSASPMGKQLSLEVTDKRVCATVA</sequence>
<accession>A0ABM0ZBQ6</accession>
<dbReference type="Proteomes" id="UP000694864">
    <property type="component" value="Chromosome 5"/>
</dbReference>
<dbReference type="GeneID" id="104789369"/>
<proteinExistence type="predicted"/>
<dbReference type="PANTHER" id="PTHR31286">
    <property type="entry name" value="GLYCINE-RICH CELL WALL STRUCTURAL PROTEIN 1.8-LIKE"/>
    <property type="match status" value="1"/>
</dbReference>